<evidence type="ECO:0000256" key="7">
    <source>
        <dbReference type="ARBA" id="ARBA00023055"/>
    </source>
</evidence>
<sequence>MICITCMRSVDSLYTVYSNDHIQLTDCPFCKDTVDKYVEIDNVLLFIDLLLLKAGAYRHLVFNSLELHLSKYPRGKALNDCQCLRDYTQALIFNIKNWFCKYDRLNRLWLLLLSFEIYLTWVTEESKYIYYLNRNNNDGKLIMLSKKLPESFKWDSAIMRNTITNKVFTWSPPIQYLYFASYCILDVCLFHTFIQYFILKKLHWRQLSVSSKDVISYTILLSYGAKIFPILMLIWPYDTLISMSIIKWVANFYIIESLKIVTKLSYWNIIKIFICVSLLRYCIVKPILIVFVAKFNFSIIKNLIHQEFMLLLQKSGTYLFL</sequence>
<dbReference type="GO" id="GO:0016125">
    <property type="term" value="P:sterol metabolic process"/>
    <property type="evidence" value="ECO:0007669"/>
    <property type="project" value="UniProtKB-UniRule"/>
</dbReference>
<evidence type="ECO:0000256" key="1">
    <source>
        <dbReference type="ARBA" id="ARBA00004477"/>
    </source>
</evidence>
<comment type="function">
    <text evidence="10">Regulates also the sphingolipid metabolism.</text>
</comment>
<dbReference type="KEGG" id="spao:SPAR_L02690"/>
<name>A0A8B8UW91_SACPA</name>
<reference evidence="11" key="4">
    <citation type="submission" date="2025-08" db="UniProtKB">
        <authorList>
            <consortium name="RefSeq"/>
        </authorList>
    </citation>
    <scope>IDENTIFICATION</scope>
    <source>
        <strain evidence="11">CBS432</strain>
    </source>
</reference>
<keyword evidence="3 10" id="KW-0813">Transport</keyword>
<keyword evidence="5 10" id="KW-0256">Endoplasmic reticulum</keyword>
<dbReference type="InterPro" id="IPR007290">
    <property type="entry name" value="Arv1"/>
</dbReference>
<evidence type="ECO:0000256" key="3">
    <source>
        <dbReference type="ARBA" id="ARBA00022448"/>
    </source>
</evidence>
<accession>A0A8B8UW91</accession>
<reference evidence="11" key="1">
    <citation type="journal article" date="2017" name="Nat. Genet.">
        <title>Contrasting evolutionary genome dynamics between domesticated and wild yeasts.</title>
        <authorList>
            <person name="Yue J.X."/>
            <person name="Li J."/>
            <person name="Aigrain L."/>
            <person name="Hallin J."/>
            <person name="Persson K."/>
            <person name="Oliver K."/>
            <person name="Bergstrom A."/>
            <person name="Coupland P."/>
            <person name="Warringer J."/>
            <person name="Lagomarsino M.C."/>
            <person name="Fischer G."/>
            <person name="Durbin R."/>
            <person name="Liti G."/>
        </authorList>
    </citation>
    <scope>NUCLEOTIDE SEQUENCE</scope>
    <source>
        <strain evidence="11">CBS432</strain>
    </source>
</reference>
<keyword evidence="10" id="KW-0746">Sphingolipid metabolism</keyword>
<dbReference type="GeneID" id="54632362"/>
<dbReference type="GO" id="GO:0000139">
    <property type="term" value="C:Golgi membrane"/>
    <property type="evidence" value="ECO:0007669"/>
    <property type="project" value="UniProtKB-SubCell"/>
</dbReference>
<dbReference type="AlphaFoldDB" id="A0A8B8UW91"/>
<feature type="transmembrane region" description="Helical" evidence="10">
    <location>
        <begin position="269"/>
        <end position="293"/>
    </location>
</feature>
<dbReference type="OrthoDB" id="2192830at2759"/>
<feature type="transmembrane region" description="Helical" evidence="10">
    <location>
        <begin position="214"/>
        <end position="235"/>
    </location>
</feature>
<dbReference type="GO" id="GO:0032366">
    <property type="term" value="P:intracellular sterol transport"/>
    <property type="evidence" value="ECO:0007669"/>
    <property type="project" value="UniProtKB-UniRule"/>
</dbReference>
<reference evidence="11" key="3">
    <citation type="submission" date="2025-07" db="EMBL/GenBank/DDBJ databases">
        <authorList>
            <consortium name="NCBI Genome Project"/>
        </authorList>
    </citation>
    <scope>NUCLEOTIDE SEQUENCE</scope>
    <source>
        <strain evidence="11">CBS432</strain>
    </source>
</reference>
<evidence type="ECO:0000256" key="9">
    <source>
        <dbReference type="ARBA" id="ARBA00023136"/>
    </source>
</evidence>
<dbReference type="RefSeq" id="XP_033767993.1">
    <property type="nucleotide sequence ID" value="XM_033912102.1"/>
</dbReference>
<evidence type="ECO:0000256" key="5">
    <source>
        <dbReference type="ARBA" id="ARBA00022824"/>
    </source>
</evidence>
<dbReference type="PANTHER" id="PTHR14467:SF0">
    <property type="entry name" value="PROTEIN ARV1"/>
    <property type="match status" value="1"/>
</dbReference>
<dbReference type="VEuPathDB" id="FungiDB:SPAR_L02690"/>
<proteinExistence type="inferred from homology"/>
<reference evidence="11" key="2">
    <citation type="submission" date="2020-01" db="EMBL/GenBank/DDBJ databases">
        <title>Population-level Yeast Reference Genomes.</title>
        <authorList>
            <person name="Yue J.-X."/>
        </authorList>
    </citation>
    <scope>NUCLEOTIDE SEQUENCE</scope>
    <source>
        <strain evidence="11">CBS432</strain>
    </source>
</reference>
<keyword evidence="10" id="KW-0333">Golgi apparatus</keyword>
<dbReference type="GO" id="GO:0005789">
    <property type="term" value="C:endoplasmic reticulum membrane"/>
    <property type="evidence" value="ECO:0007669"/>
    <property type="project" value="UniProtKB-SubCell"/>
</dbReference>
<comment type="similarity">
    <text evidence="2 10">Belongs to the ARV1 family.</text>
</comment>
<evidence type="ECO:0000256" key="2">
    <source>
        <dbReference type="ARBA" id="ARBA00009187"/>
    </source>
</evidence>
<dbReference type="Pfam" id="PF04161">
    <property type="entry name" value="Arv1"/>
    <property type="match status" value="1"/>
</dbReference>
<feature type="transmembrane region" description="Helical" evidence="10">
    <location>
        <begin position="176"/>
        <end position="194"/>
    </location>
</feature>
<organism evidence="11">
    <name type="scientific">Saccharomyces paradoxus</name>
    <name type="common">Yeast</name>
    <name type="synonym">Saccharomyces douglasii</name>
    <dbReference type="NCBI Taxonomy" id="27291"/>
    <lineage>
        <taxon>Eukaryota</taxon>
        <taxon>Fungi</taxon>
        <taxon>Dikarya</taxon>
        <taxon>Ascomycota</taxon>
        <taxon>Saccharomycotina</taxon>
        <taxon>Saccharomycetes</taxon>
        <taxon>Saccharomycetales</taxon>
        <taxon>Saccharomycetaceae</taxon>
        <taxon>Saccharomyces</taxon>
    </lineage>
</organism>
<dbReference type="GO" id="GO:0032541">
    <property type="term" value="C:cortical endoplasmic reticulum"/>
    <property type="evidence" value="ECO:0007669"/>
    <property type="project" value="TreeGrafter"/>
</dbReference>
<evidence type="ECO:0000256" key="6">
    <source>
        <dbReference type="ARBA" id="ARBA00022989"/>
    </source>
</evidence>
<comment type="function">
    <text evidence="10">Mediator of sterol homeostasis involved in sterol uptake, trafficking and distribution into membranes.</text>
</comment>
<keyword evidence="8 10" id="KW-0443">Lipid metabolism</keyword>
<keyword evidence="4 10" id="KW-0812">Transmembrane</keyword>
<keyword evidence="6 10" id="KW-1133">Transmembrane helix</keyword>
<dbReference type="GO" id="GO:0006665">
    <property type="term" value="P:sphingolipid metabolic process"/>
    <property type="evidence" value="ECO:0007669"/>
    <property type="project" value="UniProtKB-UniRule"/>
</dbReference>
<protein>
    <recommendedName>
        <fullName evidence="10">Protein ARV</fullName>
    </recommendedName>
</protein>
<keyword evidence="7 10" id="KW-0445">Lipid transport</keyword>
<evidence type="ECO:0000256" key="8">
    <source>
        <dbReference type="ARBA" id="ARBA00023098"/>
    </source>
</evidence>
<gene>
    <name evidence="11" type="primary">ARV1</name>
    <name evidence="11" type="ORF">SPAR_L02690</name>
</gene>
<evidence type="ECO:0000256" key="4">
    <source>
        <dbReference type="ARBA" id="ARBA00022692"/>
    </source>
</evidence>
<dbReference type="PANTHER" id="PTHR14467">
    <property type="entry name" value="ARV1"/>
    <property type="match status" value="1"/>
</dbReference>
<comment type="subcellular location">
    <subcellularLocation>
        <location evidence="1 10">Endoplasmic reticulum membrane</location>
        <topology evidence="1 10">Multi-pass membrane protein</topology>
    </subcellularLocation>
    <subcellularLocation>
        <location evidence="10">Golgi apparatus membrane</location>
        <topology evidence="10">Multi-pass membrane protein</topology>
    </subcellularLocation>
</comment>
<keyword evidence="9 10" id="KW-0472">Membrane</keyword>
<evidence type="ECO:0000256" key="10">
    <source>
        <dbReference type="RuleBase" id="RU368065"/>
    </source>
</evidence>
<dbReference type="GO" id="GO:0097036">
    <property type="term" value="P:regulation of plasma membrane sterol distribution"/>
    <property type="evidence" value="ECO:0007669"/>
    <property type="project" value="UniProtKB-UniRule"/>
</dbReference>
<evidence type="ECO:0000313" key="11">
    <source>
        <dbReference type="RefSeq" id="XP_033767993.1"/>
    </source>
</evidence>